<dbReference type="PANTHER" id="PTHR34075">
    <property type="entry name" value="BLR3430 PROTEIN"/>
    <property type="match status" value="1"/>
</dbReference>
<sequence length="140" mass="15294">MTTAELAPPIAPFVQRDDSGTPFIVGSKCTSCGHVYIGERSVCANCTARDQMEPVHVAETGKLYVYTIVHRSFPGVKTPFVDVIVDMDDGSHLKGTLHGVEPDEAKIPFDLPVKLVFREETPINKPDTAYLTYAFAPLNA</sequence>
<feature type="domain" description="ChsH2 C-terminal OB-fold" evidence="1">
    <location>
        <begin position="55"/>
        <end position="118"/>
    </location>
</feature>
<keyword evidence="3" id="KW-1185">Reference proteome</keyword>
<dbReference type="InterPro" id="IPR052513">
    <property type="entry name" value="Thioester_dehydratase-like"/>
</dbReference>
<dbReference type="SUPFAM" id="SSF50249">
    <property type="entry name" value="Nucleic acid-binding proteins"/>
    <property type="match status" value="1"/>
</dbReference>
<dbReference type="EMBL" id="JBHSSW010000066">
    <property type="protein sequence ID" value="MFC6199725.1"/>
    <property type="molecule type" value="Genomic_DNA"/>
</dbReference>
<evidence type="ECO:0000259" key="1">
    <source>
        <dbReference type="Pfam" id="PF01796"/>
    </source>
</evidence>
<name>A0ABW1SDT7_9PROT</name>
<dbReference type="Gene3D" id="6.10.30.10">
    <property type="match status" value="1"/>
</dbReference>
<dbReference type="InterPro" id="IPR012340">
    <property type="entry name" value="NA-bd_OB-fold"/>
</dbReference>
<reference evidence="3" key="1">
    <citation type="journal article" date="2019" name="Int. J. Syst. Evol. Microbiol.">
        <title>The Global Catalogue of Microorganisms (GCM) 10K type strain sequencing project: providing services to taxonomists for standard genome sequencing and annotation.</title>
        <authorList>
            <consortium name="The Broad Institute Genomics Platform"/>
            <consortium name="The Broad Institute Genome Sequencing Center for Infectious Disease"/>
            <person name="Wu L."/>
            <person name="Ma J."/>
        </authorList>
    </citation>
    <scope>NUCLEOTIDE SEQUENCE [LARGE SCALE GENOMIC DNA]</scope>
    <source>
        <strain evidence="3">CGMCC-1.15741</strain>
    </source>
</reference>
<dbReference type="Pfam" id="PF01796">
    <property type="entry name" value="OB_ChsH2_C"/>
    <property type="match status" value="1"/>
</dbReference>
<protein>
    <submittedName>
        <fullName evidence="2">Zn-ribbon domain-containing OB-fold protein</fullName>
    </submittedName>
</protein>
<dbReference type="InterPro" id="IPR002878">
    <property type="entry name" value="ChsH2_C"/>
</dbReference>
<proteinExistence type="predicted"/>
<comment type="caution">
    <text evidence="2">The sequence shown here is derived from an EMBL/GenBank/DDBJ whole genome shotgun (WGS) entry which is preliminary data.</text>
</comment>
<dbReference type="PANTHER" id="PTHR34075:SF5">
    <property type="entry name" value="BLR3430 PROTEIN"/>
    <property type="match status" value="1"/>
</dbReference>
<accession>A0ABW1SDT7</accession>
<organism evidence="2 3">
    <name type="scientific">Ponticaulis profundi</name>
    <dbReference type="NCBI Taxonomy" id="2665222"/>
    <lineage>
        <taxon>Bacteria</taxon>
        <taxon>Pseudomonadati</taxon>
        <taxon>Pseudomonadota</taxon>
        <taxon>Alphaproteobacteria</taxon>
        <taxon>Hyphomonadales</taxon>
        <taxon>Hyphomonadaceae</taxon>
        <taxon>Ponticaulis</taxon>
    </lineage>
</organism>
<dbReference type="RefSeq" id="WP_377381083.1">
    <property type="nucleotide sequence ID" value="NZ_JBHSSW010000066.1"/>
</dbReference>
<evidence type="ECO:0000313" key="3">
    <source>
        <dbReference type="Proteomes" id="UP001596303"/>
    </source>
</evidence>
<evidence type="ECO:0000313" key="2">
    <source>
        <dbReference type="EMBL" id="MFC6199725.1"/>
    </source>
</evidence>
<gene>
    <name evidence="2" type="ORF">ACFQDM_16720</name>
</gene>
<dbReference type="Proteomes" id="UP001596303">
    <property type="component" value="Unassembled WGS sequence"/>
</dbReference>